<dbReference type="InterPro" id="IPR028971">
    <property type="entry name" value="NAD-GDH_cat"/>
</dbReference>
<dbReference type="InterPro" id="IPR024727">
    <property type="entry name" value="NAD_Glu_DH_N_ACT1"/>
</dbReference>
<dbReference type="InterPro" id="IPR048381">
    <property type="entry name" value="GDH_C"/>
</dbReference>
<dbReference type="PANTHER" id="PTHR43403:SF1">
    <property type="entry name" value="NAD-SPECIFIC GLUTAMATE DEHYDROGENASE"/>
    <property type="match status" value="1"/>
</dbReference>
<evidence type="ECO:0000259" key="2">
    <source>
        <dbReference type="Pfam" id="PF05088"/>
    </source>
</evidence>
<feature type="domain" description="NAD-glutamate dehydrogenase N-terminal ACT1" evidence="4">
    <location>
        <begin position="35"/>
        <end position="182"/>
    </location>
</feature>
<feature type="domain" description="NAD-specific glutamate dehydrogenase C-terminal" evidence="3">
    <location>
        <begin position="1277"/>
        <end position="1621"/>
    </location>
</feature>
<dbReference type="PIRSF" id="PIRSF036761">
    <property type="entry name" value="GDH_Mll4104"/>
    <property type="match status" value="1"/>
</dbReference>
<dbReference type="Pfam" id="PF21076">
    <property type="entry name" value="GDH_ACT2"/>
    <property type="match status" value="1"/>
</dbReference>
<proteinExistence type="predicted"/>
<dbReference type="InterPro" id="IPR049062">
    <property type="entry name" value="NAD_Glu_DH_ACT2"/>
</dbReference>
<dbReference type="InterPro" id="IPR049064">
    <property type="entry name" value="NAD_Glu_DH_ACT3"/>
</dbReference>
<dbReference type="GO" id="GO:0004352">
    <property type="term" value="F:glutamate dehydrogenase (NAD+) activity"/>
    <property type="evidence" value="ECO:0007669"/>
    <property type="project" value="InterPro"/>
</dbReference>
<dbReference type="Pfam" id="PF21074">
    <property type="entry name" value="GDH_C"/>
    <property type="match status" value="1"/>
</dbReference>
<dbReference type="SUPFAM" id="SSF51735">
    <property type="entry name" value="NAD(P)-binding Rossmann-fold domains"/>
    <property type="match status" value="1"/>
</dbReference>
<feature type="domain" description="NAD-glutamate dehydrogenase catalytic" evidence="2">
    <location>
        <begin position="736"/>
        <end position="1231"/>
    </location>
</feature>
<dbReference type="GO" id="GO:0004069">
    <property type="term" value="F:L-aspartate:2-oxoglutarate aminotransferase activity"/>
    <property type="evidence" value="ECO:0007669"/>
    <property type="project" value="InterPro"/>
</dbReference>
<dbReference type="Pfam" id="PF21075">
    <property type="entry name" value="GDH_ACT1"/>
    <property type="match status" value="1"/>
</dbReference>
<reference evidence="7 8" key="1">
    <citation type="submission" date="2015-12" db="EMBL/GenBank/DDBJ databases">
        <title>Genome sequence of Oceanibaculum pacificum MCCC 1A02656.</title>
        <authorList>
            <person name="Lu L."/>
            <person name="Lai Q."/>
            <person name="Shao Z."/>
            <person name="Qian P."/>
        </authorList>
    </citation>
    <scope>NUCLEOTIDE SEQUENCE [LARGE SCALE GENOMIC DNA]</scope>
    <source>
        <strain evidence="7 8">MCCC 1A02656</strain>
    </source>
</reference>
<dbReference type="Gene3D" id="3.40.50.720">
    <property type="entry name" value="NAD(P)-binding Rossmann-like Domain"/>
    <property type="match status" value="1"/>
</dbReference>
<evidence type="ECO:0000259" key="3">
    <source>
        <dbReference type="Pfam" id="PF21074"/>
    </source>
</evidence>
<dbReference type="RefSeq" id="WP_067551127.1">
    <property type="nucleotide sequence ID" value="NZ_LPXN01000001.1"/>
</dbReference>
<dbReference type="Pfam" id="PF21078">
    <property type="entry name" value="GDH_HM3"/>
    <property type="match status" value="1"/>
</dbReference>
<accession>A0A154WH78</accession>
<organism evidence="7 8">
    <name type="scientific">Oceanibaculum pacificum</name>
    <dbReference type="NCBI Taxonomy" id="580166"/>
    <lineage>
        <taxon>Bacteria</taxon>
        <taxon>Pseudomonadati</taxon>
        <taxon>Pseudomonadota</taxon>
        <taxon>Alphaproteobacteria</taxon>
        <taxon>Rhodospirillales</taxon>
        <taxon>Oceanibaculaceae</taxon>
        <taxon>Oceanibaculum</taxon>
    </lineage>
</organism>
<dbReference type="Pfam" id="PF21073">
    <property type="entry name" value="GDH_HM1"/>
    <property type="match status" value="1"/>
</dbReference>
<dbReference type="STRING" id="580166.AUP43_00570"/>
<dbReference type="Pfam" id="PF21077">
    <property type="entry name" value="GDH_ACT3"/>
    <property type="match status" value="1"/>
</dbReference>
<gene>
    <name evidence="7" type="ORF">AUP43_00570</name>
</gene>
<dbReference type="InterPro" id="IPR049058">
    <property type="entry name" value="NAD_Glu_DH_HM2"/>
</dbReference>
<dbReference type="PANTHER" id="PTHR43403">
    <property type="entry name" value="NAD-SPECIFIC GLUTAMATE DEHYDROGENASE"/>
    <property type="match status" value="1"/>
</dbReference>
<evidence type="ECO:0000259" key="6">
    <source>
        <dbReference type="Pfam" id="PF21077"/>
    </source>
</evidence>
<comment type="caution">
    <text evidence="7">The sequence shown here is derived from an EMBL/GenBank/DDBJ whole genome shotgun (WGS) entry which is preliminary data.</text>
</comment>
<dbReference type="Pfam" id="PF05088">
    <property type="entry name" value="Bac_GDH_CD"/>
    <property type="match status" value="1"/>
</dbReference>
<feature type="domain" description="NAD-glutamate dehydrogenase ACT3" evidence="6">
    <location>
        <begin position="559"/>
        <end position="637"/>
    </location>
</feature>
<evidence type="ECO:0000259" key="4">
    <source>
        <dbReference type="Pfam" id="PF21075"/>
    </source>
</evidence>
<protein>
    <submittedName>
        <fullName evidence="7">NAD-glutamate dehydrogenase</fullName>
    </submittedName>
</protein>
<dbReference type="EMBL" id="LPXN01000001">
    <property type="protein sequence ID" value="KZD12867.1"/>
    <property type="molecule type" value="Genomic_DNA"/>
</dbReference>
<dbReference type="InterPro" id="IPR049056">
    <property type="entry name" value="NAD_Glu_DH_HM3"/>
</dbReference>
<dbReference type="InterPro" id="IPR007780">
    <property type="entry name" value="NAD_Glu_DH_bac"/>
</dbReference>
<feature type="domain" description="NAD-glutamate dehydrogenase ACT2" evidence="5">
    <location>
        <begin position="416"/>
        <end position="503"/>
    </location>
</feature>
<evidence type="ECO:0000256" key="1">
    <source>
        <dbReference type="ARBA" id="ARBA00023002"/>
    </source>
</evidence>
<dbReference type="InterPro" id="IPR049059">
    <property type="entry name" value="NAD_Glu_DH_HM1"/>
</dbReference>
<name>A0A154WH78_9PROT</name>
<keyword evidence="8" id="KW-1185">Reference proteome</keyword>
<dbReference type="InterPro" id="IPR046346">
    <property type="entry name" value="Aminoacid_DH-like_N_sf"/>
</dbReference>
<sequence length="1626" mass="181059">MSGKLEIRKQEVIDSVARLARDRLKAEQAGQADRFLRLLYANVPPDDLLEREPENILGAALSIWGFAAQRKPGEAKVRAFNPHFESHGWRSSHTVIEIVNDDMPFLVDSVTAEMTRRGLTVHLVIHPIVTVRRDAKGALVELIDADAKPKKPKDDVLLESVMLLEVSEQSNPAALRDIETGLSAVLADVRAAVEDWRRMRQTMLAEIERIEKQPPAGRPADELAEAGDFLHWVEDGHFTFLGYRAYAYEGKGKQATREVIAESGLGILRDPEVRVFDGMRELGKLPDDVRDYLLQPSVIDVVKTNRLATVHRPVHMDSIAVKRFDAAGKVVGEHRFVGLFTSVAYNQPPNHIPLLRRKVARILTRAGFPPASHDGKALVNILETFPRDELFQIGDDELFEMALGILHLQERQRIALFVRRDPFERHVSCLVYVPRDNFNTDLRIRIQSLLEKIFNGKLSAFYTQLSDSVLARIHFIIKTTRGQIPPYDVKEVEQRLIEVGRSWAEKLSEALVDAKGEEQGMHLFQTYGRAFPPGYADAFNAQSALLDIDRIEALREGAPLAMNLYRPMEAADNEVRFKVYRAGQPVPLSDILPMLEHMGLRAISEVPFEVQPAGMEHPVWIHDFYLQTGDGSGIDIGRVRANFQEAFAAVWLGEAEDDGFNRLVMRGGLTVRQATIVRAYAKYLKQTGFTFSQDYIEQTLAKYAPVARLAVDLFTTRFDPANQRDAHTKARGILVEIDHALDDVGNLDEDRILRRFVNLVDVTLRTNAFQPDEKGLPKPYISFKLDSRRIDELPLPRPMVEIWVYSPRVEAVHLRGGKVARGGIRWSDRKEDFRTEVLGLMKAQMVKNAVIVPVGSKGGFVVKRPPADASREALMEEVIGCYKIFMRGMLDITDNVKGAEIVPPSHVVRLDEDDPYLVVAADKGTATFSDIANSISIEYGFWLGDAFASGGSAGYDHKKMGITARGAWEGVKRHFREIGRDIQAEDFTVVGVGDMSGDVFGNGMLLSRHIRLIAAFNHLHIFIDPNPDPVASLAERQRLFDLARSSWTDYDAKTLSKGGAVFDRKAKSLKLSPEARAALGIAQETLTPNELMNAILKAEVDLLWFGGIGSYVKSRLESNAEVGDRANDAIRINGLDIRAKVVGEGANLGMTQRGRIEYAIRGGRLNTDFIDNSAGVDCSDHEVNIKILLGGVVQAGDMTEKQRNKLLTEMTEAVGDHVLRHNYLQTQAISIEQAMAPELLDGHTRLMRHLERAGKLDRVIEFLPDDETLADRATARQGLTRPELAILLSYSKISLYNDLLDSDLPDDPLLVEDLVRYFPERLRETYKDHIAQHRLRREIITTVTTNSMVNRVGSGFVDAIHEKTGRPASDIARAYTISREAFGLRGRWAEIEALDGKVPADIQIEMLLELGRLTERSTLWFLAHGDQPLDIAKSIAAFGPGIAALQSALERVMSPEERELLTQRAAAYSERGVSPGLATEVAAVDYLASAPDIVRIAWSDDAKTMKADVADVARIYFAVGARFGLDWLRLAAADLPVDTHWQKVAITSAVDDLYQHQSYLTRKVLDYAEAQSLAPDIEAIESWAKAEGEATAKAAQLLADLRSTPGGVDLAMLTVANAQIRALLLG</sequence>
<evidence type="ECO:0000259" key="5">
    <source>
        <dbReference type="Pfam" id="PF21076"/>
    </source>
</evidence>
<dbReference type="Pfam" id="PF21079">
    <property type="entry name" value="GDH_HM2"/>
    <property type="match status" value="1"/>
</dbReference>
<evidence type="ECO:0000313" key="8">
    <source>
        <dbReference type="Proteomes" id="UP000076400"/>
    </source>
</evidence>
<dbReference type="GO" id="GO:0006538">
    <property type="term" value="P:L-glutamate catabolic process"/>
    <property type="evidence" value="ECO:0007669"/>
    <property type="project" value="InterPro"/>
</dbReference>
<dbReference type="OrthoDB" id="9758052at2"/>
<evidence type="ECO:0000313" key="7">
    <source>
        <dbReference type="EMBL" id="KZD12867.1"/>
    </source>
</evidence>
<dbReference type="SUPFAM" id="SSF53223">
    <property type="entry name" value="Aminoacid dehydrogenase-like, N-terminal domain"/>
    <property type="match status" value="1"/>
</dbReference>
<keyword evidence="1" id="KW-0560">Oxidoreductase</keyword>
<dbReference type="Proteomes" id="UP000076400">
    <property type="component" value="Unassembled WGS sequence"/>
</dbReference>
<dbReference type="InterPro" id="IPR036291">
    <property type="entry name" value="NAD(P)-bd_dom_sf"/>
</dbReference>